<dbReference type="Proteomes" id="UP001300502">
    <property type="component" value="Unassembled WGS sequence"/>
</dbReference>
<keyword evidence="2" id="KW-1185">Reference proteome</keyword>
<name>A0AAV9IM06_9RHOD</name>
<reference evidence="1 2" key="1">
    <citation type="submission" date="2022-07" db="EMBL/GenBank/DDBJ databases">
        <title>Genome-wide signatures of adaptation to extreme environments.</title>
        <authorList>
            <person name="Cho C.H."/>
            <person name="Yoon H.S."/>
        </authorList>
    </citation>
    <scope>NUCLEOTIDE SEQUENCE [LARGE SCALE GENOMIC DNA]</scope>
    <source>
        <strain evidence="1 2">108.79 E11</strain>
    </source>
</reference>
<dbReference type="Gene3D" id="3.10.450.240">
    <property type="match status" value="1"/>
</dbReference>
<dbReference type="AlphaFoldDB" id="A0AAV9IM06"/>
<proteinExistence type="predicted"/>
<organism evidence="1 2">
    <name type="scientific">Galdieria yellowstonensis</name>
    <dbReference type="NCBI Taxonomy" id="3028027"/>
    <lineage>
        <taxon>Eukaryota</taxon>
        <taxon>Rhodophyta</taxon>
        <taxon>Bangiophyceae</taxon>
        <taxon>Galdieriales</taxon>
        <taxon>Galdieriaceae</taxon>
        <taxon>Galdieria</taxon>
    </lineage>
</organism>
<evidence type="ECO:0000313" key="2">
    <source>
        <dbReference type="Proteomes" id="UP001300502"/>
    </source>
</evidence>
<accession>A0AAV9IM06</accession>
<dbReference type="InterPro" id="IPR032710">
    <property type="entry name" value="NTF2-like_dom_sf"/>
</dbReference>
<dbReference type="EMBL" id="JANCYU010000064">
    <property type="protein sequence ID" value="KAK4528431.1"/>
    <property type="molecule type" value="Genomic_DNA"/>
</dbReference>
<sequence>MTIAAKAWKSCRYYFPPNLMNNSRKTFVSSSSQQRQSNTHSIGIVDPYDPSLEYKPWYVNMTRRVISSLRDIQAMAVMQKQIGRFKIKDFKEEAFQVYCQVNEAFAAGNKNKLFQCTTPLAFKDFCVALDGRPPLEKHVWKLGKLLGCDIVRTRVFRWRRL</sequence>
<gene>
    <name evidence="1" type="ORF">GAYE_SCF56G6374</name>
</gene>
<comment type="caution">
    <text evidence="1">The sequence shown here is derived from an EMBL/GenBank/DDBJ whole genome shotgun (WGS) entry which is preliminary data.</text>
</comment>
<dbReference type="SUPFAM" id="SSF54427">
    <property type="entry name" value="NTF2-like"/>
    <property type="match status" value="1"/>
</dbReference>
<protein>
    <submittedName>
        <fullName evidence="1">Uncharacterized protein</fullName>
    </submittedName>
</protein>
<evidence type="ECO:0000313" key="1">
    <source>
        <dbReference type="EMBL" id="KAK4528431.1"/>
    </source>
</evidence>